<evidence type="ECO:0000313" key="3">
    <source>
        <dbReference type="Proteomes" id="UP001515943"/>
    </source>
</evidence>
<dbReference type="Proteomes" id="UP001515943">
    <property type="component" value="Unassembled WGS sequence"/>
</dbReference>
<dbReference type="Pfam" id="PF13556">
    <property type="entry name" value="HTH_30"/>
    <property type="match status" value="1"/>
</dbReference>
<dbReference type="Gene3D" id="1.10.10.2840">
    <property type="entry name" value="PucR C-terminal helix-turn-helix domain"/>
    <property type="match status" value="1"/>
</dbReference>
<dbReference type="PANTHER" id="PTHR33744:SF1">
    <property type="entry name" value="DNA-BINDING TRANSCRIPTIONAL ACTIVATOR ADER"/>
    <property type="match status" value="1"/>
</dbReference>
<accession>A0ABX1FV72</accession>
<dbReference type="InterPro" id="IPR042070">
    <property type="entry name" value="PucR_C-HTH_sf"/>
</dbReference>
<feature type="non-terminal residue" evidence="2">
    <location>
        <position position="1"/>
    </location>
</feature>
<dbReference type="PANTHER" id="PTHR33744">
    <property type="entry name" value="CARBOHYDRATE DIACID REGULATOR"/>
    <property type="match status" value="1"/>
</dbReference>
<sequence length="149" mass="16950">VLLVPDADRPHLLRQLTARTAVVVGPARPWMRASASYARAMRARQVSPDIRDTEDHLVELVLSADAERRDLRARALAPLRALPVSTARRLEETLRAWLLHHGRREEVATALFVHPQTVRYRMSQLRELYPDLASPQRVLELTLAIGLSR</sequence>
<dbReference type="EMBL" id="VSRL01000298">
    <property type="protein sequence ID" value="NKE62924.1"/>
    <property type="molecule type" value="Genomic_DNA"/>
</dbReference>
<reference evidence="2 3" key="1">
    <citation type="submission" date="2019-08" db="EMBL/GenBank/DDBJ databases">
        <title>Lentzea from Indian Himalayas.</title>
        <authorList>
            <person name="Mandal S."/>
            <person name="Mallick Gupta A."/>
            <person name="Maiti P.K."/>
            <person name="Sarkar J."/>
            <person name="Mandal S."/>
        </authorList>
    </citation>
    <scope>NUCLEOTIDE SEQUENCE [LARGE SCALE GENOMIC DNA]</scope>
    <source>
        <strain evidence="2 3">PSKA42</strain>
    </source>
</reference>
<evidence type="ECO:0000313" key="2">
    <source>
        <dbReference type="EMBL" id="NKE62924.1"/>
    </source>
</evidence>
<feature type="domain" description="PucR C-terminal helix-turn-helix" evidence="1">
    <location>
        <begin position="91"/>
        <end position="145"/>
    </location>
</feature>
<evidence type="ECO:0000259" key="1">
    <source>
        <dbReference type="Pfam" id="PF13556"/>
    </source>
</evidence>
<name>A0ABX1FV72_9PSEU</name>
<organism evidence="2 3">
    <name type="scientific">Lentzea indica</name>
    <dbReference type="NCBI Taxonomy" id="2604800"/>
    <lineage>
        <taxon>Bacteria</taxon>
        <taxon>Bacillati</taxon>
        <taxon>Actinomycetota</taxon>
        <taxon>Actinomycetes</taxon>
        <taxon>Pseudonocardiales</taxon>
        <taxon>Pseudonocardiaceae</taxon>
        <taxon>Lentzea</taxon>
    </lineage>
</organism>
<protein>
    <submittedName>
        <fullName evidence="2">PucR family transcriptional regulator</fullName>
    </submittedName>
</protein>
<comment type="caution">
    <text evidence="2">The sequence shown here is derived from an EMBL/GenBank/DDBJ whole genome shotgun (WGS) entry which is preliminary data.</text>
</comment>
<proteinExistence type="predicted"/>
<dbReference type="RefSeq" id="WP_167979532.1">
    <property type="nucleotide sequence ID" value="NZ_VSRL01000298.1"/>
</dbReference>
<gene>
    <name evidence="2" type="ORF">FXN61_41870</name>
</gene>
<keyword evidence="3" id="KW-1185">Reference proteome</keyword>
<dbReference type="InterPro" id="IPR051448">
    <property type="entry name" value="CdaR-like_regulators"/>
</dbReference>
<dbReference type="InterPro" id="IPR025736">
    <property type="entry name" value="PucR_C-HTH_dom"/>
</dbReference>